<evidence type="ECO:0000313" key="3">
    <source>
        <dbReference type="Proteomes" id="UP001060275"/>
    </source>
</evidence>
<feature type="signal peptide" evidence="1">
    <location>
        <begin position="1"/>
        <end position="20"/>
    </location>
</feature>
<protein>
    <recommendedName>
        <fullName evidence="4">Tat pathway signal protein</fullName>
    </recommendedName>
</protein>
<gene>
    <name evidence="2" type="ORF">NF348_05725</name>
</gene>
<dbReference type="PROSITE" id="PS51318">
    <property type="entry name" value="TAT"/>
    <property type="match status" value="1"/>
</dbReference>
<keyword evidence="1" id="KW-0732">Signal</keyword>
<reference evidence="2" key="1">
    <citation type="submission" date="2022-06" db="EMBL/GenBank/DDBJ databases">
        <title>Devosia sp. XJ19-45 genome assembly.</title>
        <authorList>
            <person name="Li B."/>
            <person name="Cai M."/>
            <person name="Nie G."/>
            <person name="Li W."/>
        </authorList>
    </citation>
    <scope>NUCLEOTIDE SEQUENCE</scope>
    <source>
        <strain evidence="2">XJ19-45</strain>
    </source>
</reference>
<dbReference type="Proteomes" id="UP001060275">
    <property type="component" value="Unassembled WGS sequence"/>
</dbReference>
<dbReference type="InterPro" id="IPR006311">
    <property type="entry name" value="TAT_signal"/>
</dbReference>
<dbReference type="RefSeq" id="WP_254673721.1">
    <property type="nucleotide sequence ID" value="NZ_JAMWDU010000002.1"/>
</dbReference>
<keyword evidence="3" id="KW-1185">Reference proteome</keyword>
<sequence length="217" mass="23736">MDTQNVLSRRSLLKASSVLAASVMAAPAAAIAAPALPDTLKSLMAEYADAADGMRLTDAARIEARVRRDKMLADGNLVFVSMHGEATRLGERGATIRPDLAFEQLEDDLVVALTEASNANDKRRARRNHADAKRLLTKQAERYYAIVGQSGWEQAIEAENEAYQRFKAARQSLRDYRPQTMPEVAALIRCFDAVGLYPGSENGLGVRDLANMLDEVA</sequence>
<evidence type="ECO:0008006" key="4">
    <source>
        <dbReference type="Google" id="ProtNLM"/>
    </source>
</evidence>
<dbReference type="EMBL" id="JAMWDU010000002">
    <property type="protein sequence ID" value="MCP8886595.1"/>
    <property type="molecule type" value="Genomic_DNA"/>
</dbReference>
<organism evidence="2 3">
    <name type="scientific">Devosia ureilytica</name>
    <dbReference type="NCBI Taxonomy" id="2952754"/>
    <lineage>
        <taxon>Bacteria</taxon>
        <taxon>Pseudomonadati</taxon>
        <taxon>Pseudomonadota</taxon>
        <taxon>Alphaproteobacteria</taxon>
        <taxon>Hyphomicrobiales</taxon>
        <taxon>Devosiaceae</taxon>
        <taxon>Devosia</taxon>
    </lineage>
</organism>
<evidence type="ECO:0000256" key="1">
    <source>
        <dbReference type="SAM" id="SignalP"/>
    </source>
</evidence>
<comment type="caution">
    <text evidence="2">The sequence shown here is derived from an EMBL/GenBank/DDBJ whole genome shotgun (WGS) entry which is preliminary data.</text>
</comment>
<evidence type="ECO:0000313" key="2">
    <source>
        <dbReference type="EMBL" id="MCP8886595.1"/>
    </source>
</evidence>
<proteinExistence type="predicted"/>
<name>A0A9Q4AMU9_9HYPH</name>
<dbReference type="AlphaFoldDB" id="A0A9Q4AMU9"/>
<feature type="chain" id="PRO_5040161241" description="Tat pathway signal protein" evidence="1">
    <location>
        <begin position="21"/>
        <end position="217"/>
    </location>
</feature>
<accession>A0A9Q4AMU9</accession>